<gene>
    <name evidence="14" type="ORF">AgaP_AGAP006768</name>
</gene>
<dbReference type="GO" id="GO:0007200">
    <property type="term" value="P:phospholipase C-activating G protein-coupled receptor signaling pathway"/>
    <property type="evidence" value="ECO:0007669"/>
    <property type="project" value="InterPro"/>
</dbReference>
<evidence type="ECO:0000256" key="5">
    <source>
        <dbReference type="ARBA" id="ARBA00022737"/>
    </source>
</evidence>
<dbReference type="AlphaFoldDB" id="Q7PT01"/>
<dbReference type="PROSITE" id="PS50081">
    <property type="entry name" value="ZF_DAG_PE_2"/>
    <property type="match status" value="1"/>
</dbReference>
<evidence type="ECO:0000256" key="10">
    <source>
        <dbReference type="RuleBase" id="RU361128"/>
    </source>
</evidence>
<dbReference type="FunFam" id="3.40.50.10330:FF:000007">
    <property type="entry name" value="Diacylglycerol kinase"/>
    <property type="match status" value="1"/>
</dbReference>
<dbReference type="PANTHER" id="PTHR11255:SF118">
    <property type="entry name" value="DIACYLGLYCEROL KINASE EPSILON"/>
    <property type="match status" value="1"/>
</dbReference>
<evidence type="ECO:0000256" key="6">
    <source>
        <dbReference type="ARBA" id="ARBA00022741"/>
    </source>
</evidence>
<feature type="domain" description="DAGKc" evidence="13">
    <location>
        <begin position="211"/>
        <end position="348"/>
    </location>
</feature>
<keyword evidence="6 10" id="KW-0547">Nucleotide-binding</keyword>
<keyword evidence="9 10" id="KW-0067">ATP-binding</keyword>
<dbReference type="InterPro" id="IPR046349">
    <property type="entry name" value="C1-like_sf"/>
</dbReference>
<reference evidence="14" key="1">
    <citation type="journal article" date="2002" name="Science">
        <title>The genome sequence of the malaria mosquito Anopheles gambiae.</title>
        <authorList>
            <person name="Holt R.A."/>
            <person name="Subramanian G.M."/>
            <person name="Halpern A."/>
            <person name="Sutton G.G."/>
            <person name="Charlab R."/>
            <person name="Nusskern D.R."/>
            <person name="Wincker P."/>
            <person name="Clark A.G."/>
            <person name="Ribeiro J.M."/>
            <person name="Wides R."/>
            <person name="Salzberg S.L."/>
            <person name="Loftus B."/>
            <person name="Yandell M."/>
            <person name="Majoros W.H."/>
            <person name="Rusch D.B."/>
            <person name="Lai Z."/>
            <person name="Kraft C.L."/>
            <person name="Abril J.F."/>
            <person name="Anthouard V."/>
            <person name="Arensburger P."/>
            <person name="Atkinson P.W."/>
            <person name="Baden H."/>
            <person name="de Berardinis V."/>
            <person name="Baldwin D."/>
            <person name="Benes V."/>
            <person name="Biedler J."/>
            <person name="Blass C."/>
            <person name="Bolanos R."/>
            <person name="Boscus D."/>
            <person name="Barnstead M."/>
            <person name="Cai S."/>
            <person name="Center A."/>
            <person name="Chaturverdi K."/>
            <person name="Christophides G.K."/>
            <person name="Chrystal M.A."/>
            <person name="Clamp M."/>
            <person name="Cravchik A."/>
            <person name="Curwen V."/>
            <person name="Dana A."/>
            <person name="Delcher A."/>
            <person name="Dew I."/>
            <person name="Evans C.A."/>
            <person name="Flanigan M."/>
            <person name="Grundschober-Freimoser A."/>
            <person name="Friedli L."/>
            <person name="Gu Z."/>
            <person name="Guan P."/>
            <person name="Guigo R."/>
            <person name="Hillenmeyer M.E."/>
            <person name="Hladun S.L."/>
            <person name="Hogan J.R."/>
            <person name="Hong Y.S."/>
            <person name="Hoover J."/>
            <person name="Jaillon O."/>
            <person name="Ke Z."/>
            <person name="Kodira C."/>
            <person name="Kokoza E."/>
            <person name="Koutsos A."/>
            <person name="Letunic I."/>
            <person name="Levitsky A."/>
            <person name="Liang Y."/>
            <person name="Lin J.J."/>
            <person name="Lobo N.F."/>
            <person name="Lopez J.R."/>
            <person name="Malek J.A."/>
            <person name="McIntosh T.C."/>
            <person name="Meister S."/>
            <person name="Miller J."/>
            <person name="Mobarry C."/>
            <person name="Mongin E."/>
            <person name="Murphy S.D."/>
            <person name="O'Brochta D.A."/>
            <person name="Pfannkoch C."/>
            <person name="Qi R."/>
            <person name="Regier M.A."/>
            <person name="Remington K."/>
            <person name="Shao H."/>
            <person name="Sharakhova M.V."/>
            <person name="Sitter C.D."/>
            <person name="Shetty J."/>
            <person name="Smith T.J."/>
            <person name="Strong R."/>
            <person name="Sun J."/>
            <person name="Thomasova D."/>
            <person name="Ton L.Q."/>
            <person name="Topalis P."/>
            <person name="Tu Z."/>
            <person name="Unger M.F."/>
            <person name="Walenz B."/>
            <person name="Wang A."/>
            <person name="Wang J."/>
            <person name="Wang M."/>
            <person name="Wang X."/>
            <person name="Woodford K.J."/>
            <person name="Wortman J.R."/>
            <person name="Wu M."/>
            <person name="Yao A."/>
            <person name="Zdobnov E.M."/>
            <person name="Zhang H."/>
            <person name="Zhao Q."/>
            <person name="Zhao S."/>
            <person name="Zhu S.C."/>
            <person name="Zhimulev I."/>
            <person name="Coluzzi M."/>
            <person name="della Torre A."/>
            <person name="Roth C.W."/>
            <person name="Louis C."/>
            <person name="Kalush F."/>
            <person name="Mural R.J."/>
            <person name="Myers E.W."/>
            <person name="Adams M.D."/>
            <person name="Smith H.O."/>
            <person name="Broder S."/>
            <person name="Gardner M.J."/>
            <person name="Fraser C.M."/>
            <person name="Birney E."/>
            <person name="Bork P."/>
            <person name="Brey P.T."/>
            <person name="Venter J.C."/>
            <person name="Weissenbach J."/>
            <person name="Kafatos F.C."/>
            <person name="Collins F.H."/>
            <person name="Hoffman S.L."/>
        </authorList>
    </citation>
    <scope>NUCLEOTIDE SEQUENCE [LARGE SCALE GENOMIC DNA]</scope>
    <source>
        <strain evidence="14">PEST</strain>
    </source>
</reference>
<dbReference type="PANTHER" id="PTHR11255">
    <property type="entry name" value="DIACYLGLYCEROL KINASE"/>
    <property type="match status" value="1"/>
</dbReference>
<dbReference type="InterPro" id="IPR017438">
    <property type="entry name" value="ATP-NAD_kinase_N"/>
</dbReference>
<dbReference type="Pfam" id="PF00781">
    <property type="entry name" value="DAGK_cat"/>
    <property type="match status" value="1"/>
</dbReference>
<dbReference type="Gene3D" id="3.40.50.10330">
    <property type="entry name" value="Probable inorganic polyphosphate/atp-NAD kinase, domain 1"/>
    <property type="match status" value="1"/>
</dbReference>
<evidence type="ECO:0000256" key="4">
    <source>
        <dbReference type="ARBA" id="ARBA00022723"/>
    </source>
</evidence>
<evidence type="ECO:0000256" key="1">
    <source>
        <dbReference type="ARBA" id="ARBA00001383"/>
    </source>
</evidence>
<dbReference type="eggNOG" id="KOG1169">
    <property type="taxonomic scope" value="Eukaryota"/>
</dbReference>
<dbReference type="SMART" id="SM00045">
    <property type="entry name" value="DAGKa"/>
    <property type="match status" value="1"/>
</dbReference>
<dbReference type="GO" id="GO:0004143">
    <property type="term" value="F:ATP-dependent diacylglycerol kinase activity"/>
    <property type="evidence" value="ECO:0007669"/>
    <property type="project" value="UniProtKB-EC"/>
</dbReference>
<organism evidence="14">
    <name type="scientific">Anopheles gambiae</name>
    <name type="common">African malaria mosquito</name>
    <dbReference type="NCBI Taxonomy" id="7165"/>
    <lineage>
        <taxon>Eukaryota</taxon>
        <taxon>Metazoa</taxon>
        <taxon>Ecdysozoa</taxon>
        <taxon>Arthropoda</taxon>
        <taxon>Hexapoda</taxon>
        <taxon>Insecta</taxon>
        <taxon>Pterygota</taxon>
        <taxon>Neoptera</taxon>
        <taxon>Endopterygota</taxon>
        <taxon>Diptera</taxon>
        <taxon>Nematocera</taxon>
        <taxon>Culicoidea</taxon>
        <taxon>Culicidae</taxon>
        <taxon>Anophelinae</taxon>
        <taxon>Anopheles</taxon>
    </lineage>
</organism>
<keyword evidence="5" id="KW-0677">Repeat</keyword>
<keyword evidence="11" id="KW-1133">Transmembrane helix</keyword>
<keyword evidence="4" id="KW-0479">Metal-binding</keyword>
<keyword evidence="8" id="KW-0862">Zinc</keyword>
<dbReference type="OMA" id="MQPDCER"/>
<comment type="catalytic activity">
    <reaction evidence="1 10">
        <text>a 1,2-diacyl-sn-glycerol + ATP = a 1,2-diacyl-sn-glycero-3-phosphate + ADP + H(+)</text>
        <dbReference type="Rhea" id="RHEA:10272"/>
        <dbReference type="ChEBI" id="CHEBI:15378"/>
        <dbReference type="ChEBI" id="CHEBI:17815"/>
        <dbReference type="ChEBI" id="CHEBI:30616"/>
        <dbReference type="ChEBI" id="CHEBI:58608"/>
        <dbReference type="ChEBI" id="CHEBI:456216"/>
        <dbReference type="EC" id="2.7.1.107"/>
    </reaction>
</comment>
<reference evidence="14" key="2">
    <citation type="submission" date="2002-03" db="EMBL/GenBank/DDBJ databases">
        <authorList>
            <consortium name="The Anopheles Genome Sequencing Consortium"/>
        </authorList>
    </citation>
    <scope>NUCLEOTIDE SEQUENCE</scope>
    <source>
        <strain evidence="14">PEST</strain>
    </source>
</reference>
<keyword evidence="7 10" id="KW-0418">Kinase</keyword>
<dbReference type="Gene3D" id="2.60.200.40">
    <property type="match status" value="1"/>
</dbReference>
<evidence type="ECO:0000259" key="13">
    <source>
        <dbReference type="PROSITE" id="PS50146"/>
    </source>
</evidence>
<evidence type="ECO:0000313" key="14">
    <source>
        <dbReference type="EMBL" id="EAA04759.5"/>
    </source>
</evidence>
<evidence type="ECO:0000256" key="8">
    <source>
        <dbReference type="ARBA" id="ARBA00022833"/>
    </source>
</evidence>
<evidence type="ECO:0000256" key="7">
    <source>
        <dbReference type="ARBA" id="ARBA00022777"/>
    </source>
</evidence>
<dbReference type="Pfam" id="PF00130">
    <property type="entry name" value="C1_1"/>
    <property type="match status" value="1"/>
</dbReference>
<evidence type="ECO:0000256" key="9">
    <source>
        <dbReference type="ARBA" id="ARBA00022840"/>
    </source>
</evidence>
<dbReference type="InterPro" id="IPR002219">
    <property type="entry name" value="PKC_DAG/PE"/>
</dbReference>
<comment type="caution">
    <text evidence="14">The sequence shown here is derived from an EMBL/GenBank/DDBJ whole genome shotgun (WGS) entry which is preliminary data.</text>
</comment>
<dbReference type="PhylomeDB" id="Q7PT01"/>
<dbReference type="InterPro" id="IPR016064">
    <property type="entry name" value="NAD/diacylglycerol_kinase_sf"/>
</dbReference>
<dbReference type="GO" id="GO:0046872">
    <property type="term" value="F:metal ion binding"/>
    <property type="evidence" value="ECO:0007669"/>
    <property type="project" value="UniProtKB-KW"/>
</dbReference>
<dbReference type="HOGENOM" id="CLU_003770_3_1_1"/>
<dbReference type="SUPFAM" id="SSF57889">
    <property type="entry name" value="Cysteine-rich domain"/>
    <property type="match status" value="1"/>
</dbReference>
<protein>
    <recommendedName>
        <fullName evidence="10">Diacylglycerol kinase</fullName>
        <shortName evidence="10">DAG kinase</shortName>
        <ecNumber evidence="10">2.7.1.107</ecNumber>
    </recommendedName>
</protein>
<accession>Q7PT01</accession>
<keyword evidence="11" id="KW-0472">Membrane</keyword>
<dbReference type="SMART" id="SM00109">
    <property type="entry name" value="C1"/>
    <property type="match status" value="2"/>
</dbReference>
<dbReference type="PaxDb" id="7165-AGAP006768-PA"/>
<comment type="similarity">
    <text evidence="2 10">Belongs to the eukaryotic diacylglycerol kinase family.</text>
</comment>
<dbReference type="Gene3D" id="3.30.60.20">
    <property type="match status" value="1"/>
</dbReference>
<reference evidence="14" key="5">
    <citation type="submission" date="2011-05" db="EMBL/GenBank/DDBJ databases">
        <authorList>
            <consortium name="VectorBase"/>
        </authorList>
    </citation>
    <scope>NUCLEOTIDE SEQUENCE</scope>
    <source>
        <strain evidence="14">PEST</strain>
    </source>
</reference>
<feature type="transmembrane region" description="Helical" evidence="11">
    <location>
        <begin position="12"/>
        <end position="35"/>
    </location>
</feature>
<dbReference type="EMBL" id="AAAB01008807">
    <property type="protein sequence ID" value="EAA04759.5"/>
    <property type="molecule type" value="Genomic_DNA"/>
</dbReference>
<keyword evidence="11" id="KW-0812">Transmembrane</keyword>
<dbReference type="Pfam" id="PF00609">
    <property type="entry name" value="DAGK_acc"/>
    <property type="match status" value="1"/>
</dbReference>
<feature type="domain" description="Phorbol-ester/DAG-type" evidence="12">
    <location>
        <begin position="119"/>
        <end position="173"/>
    </location>
</feature>
<evidence type="ECO:0000256" key="3">
    <source>
        <dbReference type="ARBA" id="ARBA00022679"/>
    </source>
</evidence>
<dbReference type="VEuPathDB" id="VectorBase:AGAP006768"/>
<evidence type="ECO:0000259" key="12">
    <source>
        <dbReference type="PROSITE" id="PS50081"/>
    </source>
</evidence>
<evidence type="ECO:0000256" key="11">
    <source>
        <dbReference type="SAM" id="Phobius"/>
    </source>
</evidence>
<sequence length="562" mass="62754">MRFSLRPFSNTGVMLDFSFTLFVSVLLGLGLMWLAGRYFLKEDVVYIPDNCRRHAWKSVKLLARSCVCSVCDTSMSSNGHFCESCGVCSDNGCVRKADEKFPCKQLRIRTRADDGSTCRHLWVKGNLPLGSECCVCREDIDQTSELGLFGQRCAWCQRMAHDKCFSEVSSTLCDFGPFKEMIFPPKCILASRSKVAQKVHLTGIIPPEWKANWRPLIVVANSKSGSSGADQVVALMRGILHPLQVFELGQHGPHEALQWAIHAAPTRCRILVAGGDGTVGWVLNTILQMKVEPHPEVAILPLGTGNDLSRVLGWGAEGPDEFDPIDYLTRIAQAETVQLDRWLAEINTHSSLARFHVPGFSQSRHFYMYNYLSVGVDALVTLNFHKARESSFYLYSSRFVNKLLYLCFGTQQVVQQDCVELEKHLDLYLDGVRIDLPSLQSVVVLNIDSWGAGVKLWGMQSVAKQRSSNKMSKNSPTHSIMKEIHSISDGILEVFGVVSSFHIAQLQVGLSKPVRLGQAKSVRIVLKRTLPMQADGEPWMQSPCDINIQHYGQATMLKDVKN</sequence>
<proteinExistence type="inferred from homology"/>
<keyword evidence="3 10" id="KW-0808">Transferase</keyword>
<name>Q7PT01_ANOGA</name>
<dbReference type="PROSITE" id="PS50146">
    <property type="entry name" value="DAGK"/>
    <property type="match status" value="1"/>
</dbReference>
<dbReference type="InterPro" id="IPR037607">
    <property type="entry name" value="DGK"/>
</dbReference>
<evidence type="ECO:0000256" key="2">
    <source>
        <dbReference type="ARBA" id="ARBA00009280"/>
    </source>
</evidence>
<dbReference type="SMART" id="SM00046">
    <property type="entry name" value="DAGKc"/>
    <property type="match status" value="1"/>
</dbReference>
<dbReference type="CDD" id="cd20801">
    <property type="entry name" value="C1_DGKepsilon_typeIII_rpt1"/>
    <property type="match status" value="1"/>
</dbReference>
<dbReference type="InterPro" id="IPR000756">
    <property type="entry name" value="Diacylglycerol_kin_accessory"/>
</dbReference>
<dbReference type="InterPro" id="IPR001206">
    <property type="entry name" value="Diacylglycerol_kinase_cat_dom"/>
</dbReference>
<dbReference type="STRING" id="7165.Q7PT01"/>
<dbReference type="EC" id="2.7.1.107" evidence="10"/>
<dbReference type="GO" id="GO:0005524">
    <property type="term" value="F:ATP binding"/>
    <property type="evidence" value="ECO:0007669"/>
    <property type="project" value="UniProtKB-KW"/>
</dbReference>
<reference evidence="14" key="4">
    <citation type="journal article" date="2007" name="Genome Biol.">
        <title>Update of the Anopheles gambiae PEST genome assembly.</title>
        <authorList>
            <person name="Sharakhova M.V."/>
            <person name="Hammond M.P."/>
            <person name="Lobo N.F."/>
            <person name="Krzywinski J."/>
            <person name="Unger M.F."/>
            <person name="Hillenmeyer M.E."/>
            <person name="Bruggner R.V."/>
            <person name="Birney E."/>
            <person name="Collins F.H."/>
        </authorList>
    </citation>
    <scope>NUCLEOTIDE SEQUENCE</scope>
    <source>
        <strain evidence="14">PEST</strain>
    </source>
</reference>
<reference evidence="14" key="3">
    <citation type="journal article" date="2004" name="Trends Parasitol.">
        <title>The Anopheles gambiae genome: an update.</title>
        <authorList>
            <person name="Mongin E."/>
            <person name="Louis C."/>
            <person name="Holt R.A."/>
            <person name="Birney E."/>
            <person name="Collins F.H."/>
        </authorList>
    </citation>
    <scope>NUCLEOTIDE SEQUENCE</scope>
    <source>
        <strain evidence="14">PEST</strain>
    </source>
</reference>
<dbReference type="VEuPathDB" id="VectorBase:AGAMI1_012361"/>
<dbReference type="SUPFAM" id="SSF111331">
    <property type="entry name" value="NAD kinase/diacylglycerol kinase-like"/>
    <property type="match status" value="1"/>
</dbReference>